<dbReference type="Pfam" id="PF09045">
    <property type="entry name" value="L27_2"/>
    <property type="match status" value="1"/>
</dbReference>
<dbReference type="InterPro" id="IPR051342">
    <property type="entry name" value="PDZ_scaffold"/>
</dbReference>
<dbReference type="GO" id="GO:0016324">
    <property type="term" value="C:apical plasma membrane"/>
    <property type="evidence" value="ECO:0007669"/>
    <property type="project" value="UniProtKB-SubCell"/>
</dbReference>
<evidence type="ECO:0000256" key="5">
    <source>
        <dbReference type="ARBA" id="ARBA00022553"/>
    </source>
</evidence>
<dbReference type="SUPFAM" id="SSF101288">
    <property type="entry name" value="L27 domain"/>
    <property type="match status" value="1"/>
</dbReference>
<evidence type="ECO:0000256" key="9">
    <source>
        <dbReference type="SAM" id="MobiDB-lite"/>
    </source>
</evidence>
<feature type="region of interest" description="Disordered" evidence="9">
    <location>
        <begin position="1774"/>
        <end position="1801"/>
    </location>
</feature>
<dbReference type="Proteomes" id="UP000005207">
    <property type="component" value="Linkage group LG23"/>
</dbReference>
<feature type="domain" description="PDZ" evidence="10">
    <location>
        <begin position="1675"/>
        <end position="1761"/>
    </location>
</feature>
<feature type="region of interest" description="Disordered" evidence="9">
    <location>
        <begin position="1927"/>
        <end position="1947"/>
    </location>
</feature>
<organism evidence="12 13">
    <name type="scientific">Oreochromis niloticus</name>
    <name type="common">Nile tilapia</name>
    <name type="synonym">Tilapia nilotica</name>
    <dbReference type="NCBI Taxonomy" id="8128"/>
    <lineage>
        <taxon>Eukaryota</taxon>
        <taxon>Metazoa</taxon>
        <taxon>Chordata</taxon>
        <taxon>Craniata</taxon>
        <taxon>Vertebrata</taxon>
        <taxon>Euteleostomi</taxon>
        <taxon>Actinopterygii</taxon>
        <taxon>Neopterygii</taxon>
        <taxon>Teleostei</taxon>
        <taxon>Neoteleostei</taxon>
        <taxon>Acanthomorphata</taxon>
        <taxon>Ovalentaria</taxon>
        <taxon>Cichlomorphae</taxon>
        <taxon>Cichliformes</taxon>
        <taxon>Cichlidae</taxon>
        <taxon>African cichlids</taxon>
        <taxon>Pseudocrenilabrinae</taxon>
        <taxon>Oreochromini</taxon>
        <taxon>Oreochromis</taxon>
    </lineage>
</organism>
<feature type="region of interest" description="Disordered" evidence="9">
    <location>
        <begin position="484"/>
        <end position="509"/>
    </location>
</feature>
<keyword evidence="3" id="KW-0796">Tight junction</keyword>
<feature type="compositionally biased region" description="Acidic residues" evidence="9">
    <location>
        <begin position="1345"/>
        <end position="1354"/>
    </location>
</feature>
<evidence type="ECO:0000256" key="8">
    <source>
        <dbReference type="ARBA" id="ARBA00023136"/>
    </source>
</evidence>
<dbReference type="FunFam" id="2.30.42.10:FF:000038">
    <property type="entry name" value="Multiple PDZ domain protein isoform X1"/>
    <property type="match status" value="1"/>
</dbReference>
<evidence type="ECO:0000256" key="4">
    <source>
        <dbReference type="ARBA" id="ARBA00022475"/>
    </source>
</evidence>
<feature type="compositionally biased region" description="Pro residues" evidence="9">
    <location>
        <begin position="354"/>
        <end position="364"/>
    </location>
</feature>
<feature type="compositionally biased region" description="Basic and acidic residues" evidence="9">
    <location>
        <begin position="1783"/>
        <end position="1794"/>
    </location>
</feature>
<feature type="domain" description="PDZ" evidence="10">
    <location>
        <begin position="1427"/>
        <end position="1510"/>
    </location>
</feature>
<feature type="domain" description="PDZ" evidence="10">
    <location>
        <begin position="250"/>
        <end position="330"/>
    </location>
</feature>
<feature type="region of interest" description="Disordered" evidence="9">
    <location>
        <begin position="330"/>
        <end position="373"/>
    </location>
</feature>
<dbReference type="CDD" id="cd06667">
    <property type="entry name" value="PDZ2_MUPP1-like"/>
    <property type="match status" value="1"/>
</dbReference>
<dbReference type="CDD" id="cd06675">
    <property type="entry name" value="PDZ12_MUPP1-like"/>
    <property type="match status" value="1"/>
</dbReference>
<feature type="domain" description="PDZ" evidence="10">
    <location>
        <begin position="551"/>
        <end position="637"/>
    </location>
</feature>
<feature type="domain" description="PDZ" evidence="10">
    <location>
        <begin position="1206"/>
        <end position="1289"/>
    </location>
</feature>
<feature type="compositionally biased region" description="Basic and acidic residues" evidence="9">
    <location>
        <begin position="484"/>
        <end position="497"/>
    </location>
</feature>
<dbReference type="PANTHER" id="PTHR19964:SF11">
    <property type="entry name" value="INAD-LIKE PROTEIN"/>
    <property type="match status" value="1"/>
</dbReference>
<dbReference type="CDD" id="cd06668">
    <property type="entry name" value="PDZ4_MUPP1-like"/>
    <property type="match status" value="1"/>
</dbReference>
<name>A0A669E799_ORENI</name>
<dbReference type="FunFam" id="2.30.42.10:FF:000070">
    <property type="entry name" value="Multiple PDZ domain protein"/>
    <property type="match status" value="1"/>
</dbReference>
<dbReference type="Ensembl" id="ENSONIT00000034328.1">
    <property type="protein sequence ID" value="ENSONIP00000068945.1"/>
    <property type="gene ID" value="ENSONIG00000004614.2"/>
</dbReference>
<dbReference type="InParanoid" id="A0A669E799"/>
<evidence type="ECO:0000259" key="10">
    <source>
        <dbReference type="PROSITE" id="PS50106"/>
    </source>
</evidence>
<dbReference type="Gene3D" id="2.30.42.10">
    <property type="match status" value="11"/>
</dbReference>
<dbReference type="PROSITE" id="PS50106">
    <property type="entry name" value="PDZ"/>
    <property type="match status" value="10"/>
</dbReference>
<feature type="domain" description="PDZ" evidence="10">
    <location>
        <begin position="742"/>
        <end position="829"/>
    </location>
</feature>
<feature type="region of interest" description="Disordered" evidence="9">
    <location>
        <begin position="938"/>
        <end position="958"/>
    </location>
</feature>
<dbReference type="SUPFAM" id="SSF50156">
    <property type="entry name" value="PDZ domain-like"/>
    <property type="match status" value="11"/>
</dbReference>
<dbReference type="CDD" id="cd06673">
    <property type="entry name" value="PDZ10_MUPP1-PDZ8_PATJ-like"/>
    <property type="match status" value="1"/>
</dbReference>
<keyword evidence="6" id="KW-0677">Repeat</keyword>
<keyword evidence="13" id="KW-1185">Reference proteome</keyword>
<keyword evidence="5" id="KW-0597">Phosphoprotein</keyword>
<keyword evidence="7" id="KW-0965">Cell junction</keyword>
<evidence type="ECO:0000256" key="1">
    <source>
        <dbReference type="ARBA" id="ARBA00004221"/>
    </source>
</evidence>
<feature type="region of interest" description="Disordered" evidence="9">
    <location>
        <begin position="1859"/>
        <end position="1900"/>
    </location>
</feature>
<evidence type="ECO:0000256" key="6">
    <source>
        <dbReference type="ARBA" id="ARBA00022737"/>
    </source>
</evidence>
<evidence type="ECO:0000256" key="3">
    <source>
        <dbReference type="ARBA" id="ARBA00022427"/>
    </source>
</evidence>
<feature type="region of interest" description="Disordered" evidence="9">
    <location>
        <begin position="877"/>
        <end position="924"/>
    </location>
</feature>
<feature type="domain" description="PDZ" evidence="10">
    <location>
        <begin position="141"/>
        <end position="228"/>
    </location>
</feature>
<comment type="subcellular location">
    <subcellularLocation>
        <location evidence="1">Apical cell membrane</location>
    </subcellularLocation>
    <subcellularLocation>
        <location evidence="2">Cell junction</location>
        <location evidence="2">Tight junction</location>
    </subcellularLocation>
</comment>
<feature type="compositionally biased region" description="Polar residues" evidence="9">
    <location>
        <begin position="1615"/>
        <end position="1668"/>
    </location>
</feature>
<feature type="compositionally biased region" description="Basic and acidic residues" evidence="9">
    <location>
        <begin position="891"/>
        <end position="901"/>
    </location>
</feature>
<keyword evidence="4" id="KW-1003">Cell membrane</keyword>
<dbReference type="Pfam" id="PF00595">
    <property type="entry name" value="PDZ"/>
    <property type="match status" value="10"/>
</dbReference>
<feature type="compositionally biased region" description="Basic and acidic residues" evidence="9">
    <location>
        <begin position="703"/>
        <end position="713"/>
    </location>
</feature>
<feature type="compositionally biased region" description="Acidic residues" evidence="9">
    <location>
        <begin position="902"/>
        <end position="911"/>
    </location>
</feature>
<feature type="domain" description="PDZ" evidence="10">
    <location>
        <begin position="1041"/>
        <end position="1133"/>
    </location>
</feature>
<keyword evidence="8" id="KW-0472">Membrane</keyword>
<feature type="region of interest" description="Disordered" evidence="9">
    <location>
        <begin position="640"/>
        <end position="668"/>
    </location>
</feature>
<dbReference type="InterPro" id="IPR015132">
    <property type="entry name" value="L27_2"/>
</dbReference>
<feature type="region of interest" description="Disordered" evidence="9">
    <location>
        <begin position="1296"/>
        <end position="1412"/>
    </location>
</feature>
<dbReference type="InterPro" id="IPR036892">
    <property type="entry name" value="L27_dom_sf"/>
</dbReference>
<evidence type="ECO:0000259" key="11">
    <source>
        <dbReference type="PROSITE" id="PS51022"/>
    </source>
</evidence>
<dbReference type="CDD" id="cd06671">
    <property type="entry name" value="PDZ7_MUPP1-PD6_PATJ-like"/>
    <property type="match status" value="1"/>
</dbReference>
<dbReference type="InterPro" id="IPR004172">
    <property type="entry name" value="L27_dom"/>
</dbReference>
<protein>
    <submittedName>
        <fullName evidence="12">PATJ crumbs cell polarity complex component</fullName>
    </submittedName>
</protein>
<accession>A0A669E799</accession>
<dbReference type="PANTHER" id="PTHR19964">
    <property type="entry name" value="MULTIPLE PDZ DOMAIN PROTEIN"/>
    <property type="match status" value="1"/>
</dbReference>
<feature type="region of interest" description="Disordered" evidence="9">
    <location>
        <begin position="970"/>
        <end position="1039"/>
    </location>
</feature>
<feature type="compositionally biased region" description="Acidic residues" evidence="9">
    <location>
        <begin position="714"/>
        <end position="732"/>
    </location>
</feature>
<sequence>MFENVPTVSSTERQQVLAALERLQAKLVQREEWTHSDTLGNLRETLQSPLFNHILTLQHSIKQLRSQLSAMPPNTSSDFSFSKKGQLIMSVDPASGSAPSMLSATSSILTNGSFPPKRQTPSTPDLQKWILDAAKGRPTDVVRLTRPLTGGLGFSVVGLNPTGSSSRGVFIKHVQPGGIAHRDGRLQERDQILVINGSPLEPGISQQQALSLLQQPGETVELVVARGRLSDASLLPTTPINTDQWDHVEEIELVNDGSGLGFGIVGGKTSGVVVRTLIRNGVADRDGRLRTGDHILRIGATPTSGLTSDQVVQVLQACGSRVNMLIARDPQGQQAAAPPPPPPPMSAPVSSLPPQTPELPPQNPPQRRVSKPPNLEGYEIHEVTLSKMEGQSLGISIVGYNRLTSQDAVGVFVKQVVPGSAADQSGNIRVQDRLIALDGVSLHGLTNQEVQEVMKQTGQTVVLTLVRKKARALERSLDKVEREPSRVSLRRSSEVKAHSSGFGSTMMKQESTHLNSAQLNREAELRAKWEQALGPNYQVLMVNLDPVIEDDEELQKSSKLLPVHTLRLGVELDSFDGHHYISSVVPGGPVDRHGVLRPEDELLEVNDVQLYGKSRREVVSFLKEVPPPFTLVCCRHPTADLEPESESEPEPVLRLEQKAGPPRQSQRGVEEIEMKLSSMLCSQTLLGDDSSGRQEQVSPVEVVLREERTHYTQEEDEEEEEEEEDEEDEDGELALWSPDIQVLELQKERDKGLGFSILDYQDPLDSGRCVMVIRSLVPGGSAERHGGLLPGDQLVSVNRTQLDMLSLADAVEVLKSAPPGVVRLGIRKPLVVEAPERRREDSSTSLPVAKGFSEAAILPQSLHLEEEEEEEPELILDALPRYATSSLTSDLRPEEEGREMGVDEEEVEPEDSVSPAPRKPPPSWEEWKLASLTRAGRAEEAWSREMQEEEDLQRSDHESIASVGKLILGLPDSRDSEADSELTLTDTDTESVRRIDTAKRKRRSQGGASLPIRGGHSDLPEREEGEGQETPAFSHWGPPRRVEVWPEEGQSLGLSIVGGRHVIKRLRNGEELKGIFIKQVLPNSPAANTHCLKTGDKILEVSGVDLRAASHEEAVNTIKSAPSPVVFIVQSLTATPRPMSLTASTISKSQMKRTESPKSEVVLPPPRQPPPYRPPSYSDKELNSDLEEAKERWCERYGDLRGELLCVELEKERQGLGLSLAGNRDRSRVSIFVVGLHPGGPAARDGRIQIGDELLEINNQILYGRSHQNASAIIKSAPSKVKLILLRNDDAINQMAVPPFPSPPPPPSLSPASPECISPALLSGSTPSDSPCLPDSLTLHPLSDAPDEPSDEAEQNSRSRNSAPESLKESDTFRKRLKAAESPENELQAMLEQQSHSKRMAASPPLISPDQHRDPTCCAVVPGQETLLEISKGRSGLGLSIVGGRDTQLDAIVIHEVYEEGAAARDGRLWAGDQILEVNGVDLRGASHEEAIAALRHTPAKVRLTVLRDEAQYRDEENLDVFKVELQKKSGRGLGLSIVGKRSGSGVFISEVVRGGAAELDGRLMQGDQILSVNGDDARHASQEAVAAILKCARGPVLLELGRLKAASWITSRRNSHGSQMSHASTNSSGVPAPSLTQSPEPSDPPTSNLPLNNNAEPTGEITSSSSGLDEGIRTVEITRGLGDSLGVSVAGGKGSPLGDIPIFIAMIQASGVAAKTHQLKVGDRIVSVNGQSVDGLSHSEVVAMLKNSYGNISLQVVADTNISAIASQVESLTSSSSLSDNTDTHTAEPDGPRPRSISLEKGSEGLGFSIVGGFGSPHGDLPIYVKTVFSKVRTSLCLMMSYAARHWECKRTACRLVSGRGSGGRASETRRSDPGGERRESAGSDTRTGRCHPEKTERNGHAGCPVITHACSHTCTHTHGAPGATHTLRLLDNNSDSHSEPQHAKN</sequence>
<feature type="compositionally biased region" description="Pro residues" evidence="9">
    <location>
        <begin position="1298"/>
        <end position="1309"/>
    </location>
</feature>
<evidence type="ECO:0000313" key="13">
    <source>
        <dbReference type="Proteomes" id="UP000005207"/>
    </source>
</evidence>
<dbReference type="GeneTree" id="ENSGT00940000155136"/>
<dbReference type="CDD" id="cd06674">
    <property type="entry name" value="PDZ11_MUPP1-PDZ9_PATJ-like"/>
    <property type="match status" value="1"/>
</dbReference>
<dbReference type="SMART" id="SM00228">
    <property type="entry name" value="PDZ"/>
    <property type="match status" value="10"/>
</dbReference>
<feature type="region of interest" description="Disordered" evidence="9">
    <location>
        <begin position="1143"/>
        <end position="1182"/>
    </location>
</feature>
<feature type="domain" description="L27" evidence="11">
    <location>
        <begin position="9"/>
        <end position="69"/>
    </location>
</feature>
<dbReference type="PROSITE" id="PS51022">
    <property type="entry name" value="L27"/>
    <property type="match status" value="1"/>
</dbReference>
<dbReference type="CDD" id="cd06791">
    <property type="entry name" value="PDZ3_MUPP1-like"/>
    <property type="match status" value="1"/>
</dbReference>
<feature type="compositionally biased region" description="Pro residues" evidence="9">
    <location>
        <begin position="1163"/>
        <end position="1174"/>
    </location>
</feature>
<proteinExistence type="predicted"/>
<gene>
    <name evidence="12" type="primary">PATJ</name>
    <name evidence="12" type="synonym">patj</name>
</gene>
<dbReference type="CDD" id="cd06672">
    <property type="entry name" value="PDZ8_MUPP1-PDZ7_PATJ-PDZ2_INAD-like"/>
    <property type="match status" value="1"/>
</dbReference>
<dbReference type="CDD" id="cd06669">
    <property type="entry name" value="PDZ5_MUPP1-like"/>
    <property type="match status" value="1"/>
</dbReference>
<dbReference type="GO" id="GO:0005923">
    <property type="term" value="C:bicellular tight junction"/>
    <property type="evidence" value="ECO:0007669"/>
    <property type="project" value="UniProtKB-SubCell"/>
</dbReference>
<feature type="compositionally biased region" description="Basic and acidic residues" evidence="9">
    <location>
        <begin position="1868"/>
        <end position="1900"/>
    </location>
</feature>
<reference evidence="12" key="3">
    <citation type="submission" date="2025-09" db="UniProtKB">
        <authorList>
            <consortium name="Ensembl"/>
        </authorList>
    </citation>
    <scope>IDENTIFICATION</scope>
</reference>
<dbReference type="InterPro" id="IPR036034">
    <property type="entry name" value="PDZ_sf"/>
</dbReference>
<dbReference type="FunFam" id="2.30.42.10:FF:000051">
    <property type="entry name" value="Multiple PDZ domain protein isoform X1"/>
    <property type="match status" value="1"/>
</dbReference>
<reference evidence="12" key="2">
    <citation type="submission" date="2025-08" db="UniProtKB">
        <authorList>
            <consortium name="Ensembl"/>
        </authorList>
    </citation>
    <scope>IDENTIFICATION</scope>
</reference>
<evidence type="ECO:0000313" key="12">
    <source>
        <dbReference type="Ensembl" id="ENSONIP00000068945.1"/>
    </source>
</evidence>
<feature type="region of interest" description="Disordered" evidence="9">
    <location>
        <begin position="1615"/>
        <end position="1670"/>
    </location>
</feature>
<feature type="compositionally biased region" description="Pro residues" evidence="9">
    <location>
        <begin position="337"/>
        <end position="346"/>
    </location>
</feature>
<evidence type="ECO:0000256" key="2">
    <source>
        <dbReference type="ARBA" id="ARBA00004435"/>
    </source>
</evidence>
<dbReference type="Gene3D" id="1.20.1440.360">
    <property type="match status" value="1"/>
</dbReference>
<feature type="compositionally biased region" description="Basic and acidic residues" evidence="9">
    <location>
        <begin position="1366"/>
        <end position="1381"/>
    </location>
</feature>
<feature type="domain" description="PDZ" evidence="10">
    <location>
        <begin position="1523"/>
        <end position="1605"/>
    </location>
</feature>
<dbReference type="OMA" id="RQIEYIN"/>
<reference evidence="13" key="1">
    <citation type="submission" date="2012-01" db="EMBL/GenBank/DDBJ databases">
        <title>The Genome Sequence of Oreochromis niloticus (Nile Tilapia).</title>
        <authorList>
            <consortium name="Broad Institute Genome Assembly Team"/>
            <consortium name="Broad Institute Sequencing Platform"/>
            <person name="Di Palma F."/>
            <person name="Johnson J."/>
            <person name="Lander E.S."/>
            <person name="Lindblad-Toh K."/>
        </authorList>
    </citation>
    <scope>NUCLEOTIDE SEQUENCE [LARGE SCALE GENOMIC DNA]</scope>
</reference>
<dbReference type="FunFam" id="2.30.42.10:FF:000058">
    <property type="entry name" value="multiple PDZ domain protein isoform X1"/>
    <property type="match status" value="1"/>
</dbReference>
<feature type="region of interest" description="Disordered" evidence="9">
    <location>
        <begin position="685"/>
        <end position="733"/>
    </location>
</feature>
<dbReference type="InterPro" id="IPR001478">
    <property type="entry name" value="PDZ"/>
</dbReference>
<feature type="compositionally biased region" description="Basic and acidic residues" evidence="9">
    <location>
        <begin position="1936"/>
        <end position="1947"/>
    </location>
</feature>
<feature type="domain" description="PDZ" evidence="10">
    <location>
        <begin position="382"/>
        <end position="469"/>
    </location>
</feature>
<evidence type="ECO:0000256" key="7">
    <source>
        <dbReference type="ARBA" id="ARBA00022949"/>
    </source>
</evidence>